<sequence>MPAGPKLSEEERGMALALSALGKSLREIERLVGRSRSAIALFLSTPAAYDKNKRPGRPPKVTPSDVRRILRTASNSFLSSRELVNHCDLSIKARRAHQLLASAQHLENIKVMASPLLTRQHKVERAVWAREKVTWDDQKWVTVVFSDEKKFNLDGPDGLKFYWHDLRKEKTIFSKRQSGGGSVMGWGGFCSKEKTQLAILEGNQDSSAYVDTLPEYLFPFGDVNFGRDCEFQHDNASTHASKETKAFLAEQGLRVMKWPSKSPDLNPIENM</sequence>
<dbReference type="Pfam" id="PF13358">
    <property type="entry name" value="DDE_3"/>
    <property type="match status" value="1"/>
</dbReference>
<dbReference type="InterPro" id="IPR025898">
    <property type="entry name" value="Tc3_transposase_DNA-bd_dom"/>
</dbReference>
<dbReference type="VEuPathDB" id="FungiDB:H257_02900"/>
<dbReference type="EMBL" id="VJMI01021071">
    <property type="protein sequence ID" value="KAF0702625.1"/>
    <property type="molecule type" value="Genomic_DNA"/>
</dbReference>
<proteinExistence type="predicted"/>
<evidence type="ECO:0000259" key="2">
    <source>
        <dbReference type="Pfam" id="PF13358"/>
    </source>
</evidence>
<reference evidence="3 4" key="1">
    <citation type="submission" date="2019-06" db="EMBL/GenBank/DDBJ databases">
        <title>Genomics analysis of Aphanomyces spp. identifies a new class of oomycete effector associated with host adaptation.</title>
        <authorList>
            <person name="Gaulin E."/>
        </authorList>
    </citation>
    <scope>NUCLEOTIDE SEQUENCE [LARGE SCALE GENOMIC DNA]</scope>
    <source>
        <strain evidence="3 4">E</strain>
    </source>
</reference>
<evidence type="ECO:0000259" key="1">
    <source>
        <dbReference type="Pfam" id="PF11427"/>
    </source>
</evidence>
<evidence type="ECO:0008006" key="5">
    <source>
        <dbReference type="Google" id="ProtNLM"/>
    </source>
</evidence>
<dbReference type="PANTHER" id="PTHR23022">
    <property type="entry name" value="TRANSPOSABLE ELEMENT-RELATED"/>
    <property type="match status" value="1"/>
</dbReference>
<dbReference type="GO" id="GO:0003677">
    <property type="term" value="F:DNA binding"/>
    <property type="evidence" value="ECO:0007669"/>
    <property type="project" value="InterPro"/>
</dbReference>
<evidence type="ECO:0000313" key="4">
    <source>
        <dbReference type="Proteomes" id="UP000469452"/>
    </source>
</evidence>
<organism evidence="3 4">
    <name type="scientific">Aphanomyces astaci</name>
    <name type="common">Crayfish plague agent</name>
    <dbReference type="NCBI Taxonomy" id="112090"/>
    <lineage>
        <taxon>Eukaryota</taxon>
        <taxon>Sar</taxon>
        <taxon>Stramenopiles</taxon>
        <taxon>Oomycota</taxon>
        <taxon>Saprolegniomycetes</taxon>
        <taxon>Saprolegniales</taxon>
        <taxon>Verrucalvaceae</taxon>
        <taxon>Aphanomyces</taxon>
    </lineage>
</organism>
<protein>
    <recommendedName>
        <fullName evidence="5">Tc3 transposase DNA binding domain-containing protein</fullName>
    </recommendedName>
</protein>
<dbReference type="Gene3D" id="1.10.10.60">
    <property type="entry name" value="Homeodomain-like"/>
    <property type="match status" value="1"/>
</dbReference>
<dbReference type="InterPro" id="IPR052338">
    <property type="entry name" value="Transposase_5"/>
</dbReference>
<dbReference type="InterPro" id="IPR036397">
    <property type="entry name" value="RNaseH_sf"/>
</dbReference>
<dbReference type="PANTHER" id="PTHR23022:SF129">
    <property type="entry name" value="TRANSPOSABLE ELEMENT TC3 TRANSPOSASE"/>
    <property type="match status" value="1"/>
</dbReference>
<dbReference type="AlphaFoldDB" id="A0A6A4YUY1"/>
<accession>A0A6A4YUY1</accession>
<feature type="domain" description="Tc3 transposase DNA binding" evidence="1">
    <location>
        <begin position="4"/>
        <end position="49"/>
    </location>
</feature>
<dbReference type="Gene3D" id="3.30.420.10">
    <property type="entry name" value="Ribonuclease H-like superfamily/Ribonuclease H"/>
    <property type="match status" value="1"/>
</dbReference>
<name>A0A6A4YUY1_APHAT</name>
<gene>
    <name evidence="3" type="ORF">AaE_015816</name>
</gene>
<dbReference type="InterPro" id="IPR038717">
    <property type="entry name" value="Tc1-like_DDE_dom"/>
</dbReference>
<dbReference type="Pfam" id="PF11427">
    <property type="entry name" value="HTH_Tnp_Tc3_1"/>
    <property type="match status" value="1"/>
</dbReference>
<comment type="caution">
    <text evidence="3">The sequence shown here is derived from an EMBL/GenBank/DDBJ whole genome shotgun (WGS) entry which is preliminary data.</text>
</comment>
<dbReference type="Proteomes" id="UP000469452">
    <property type="component" value="Unassembled WGS sequence"/>
</dbReference>
<evidence type="ECO:0000313" key="3">
    <source>
        <dbReference type="EMBL" id="KAF0702625.1"/>
    </source>
</evidence>
<feature type="domain" description="Tc1-like transposase DDE" evidence="2">
    <location>
        <begin position="143"/>
        <end position="270"/>
    </location>
</feature>